<organism evidence="1 2">
    <name type="scientific">Punica granatum</name>
    <name type="common">Pomegranate</name>
    <dbReference type="NCBI Taxonomy" id="22663"/>
    <lineage>
        <taxon>Eukaryota</taxon>
        <taxon>Viridiplantae</taxon>
        <taxon>Streptophyta</taxon>
        <taxon>Embryophyta</taxon>
        <taxon>Tracheophyta</taxon>
        <taxon>Spermatophyta</taxon>
        <taxon>Magnoliopsida</taxon>
        <taxon>eudicotyledons</taxon>
        <taxon>Gunneridae</taxon>
        <taxon>Pentapetalae</taxon>
        <taxon>rosids</taxon>
        <taxon>malvids</taxon>
        <taxon>Myrtales</taxon>
        <taxon>Lythraceae</taxon>
        <taxon>Punica</taxon>
    </lineage>
</organism>
<dbReference type="Proteomes" id="UP000233551">
    <property type="component" value="Unassembled WGS sequence"/>
</dbReference>
<dbReference type="EMBL" id="PGOL01000754">
    <property type="protein sequence ID" value="PKI65395.1"/>
    <property type="molecule type" value="Genomic_DNA"/>
</dbReference>
<evidence type="ECO:0000313" key="2">
    <source>
        <dbReference type="Proteomes" id="UP000233551"/>
    </source>
</evidence>
<name>A0A2I0KA21_PUNGR</name>
<accession>A0A2I0KA21</accession>
<reference evidence="1 2" key="1">
    <citation type="submission" date="2017-11" db="EMBL/GenBank/DDBJ databases">
        <title>De-novo sequencing of pomegranate (Punica granatum L.) genome.</title>
        <authorList>
            <person name="Akparov Z."/>
            <person name="Amiraslanov A."/>
            <person name="Hajiyeva S."/>
            <person name="Abbasov M."/>
            <person name="Kaur K."/>
            <person name="Hamwieh A."/>
            <person name="Solovyev V."/>
            <person name="Salamov A."/>
            <person name="Braich B."/>
            <person name="Kosarev P."/>
            <person name="Mahmoud A."/>
            <person name="Hajiyev E."/>
            <person name="Babayeva S."/>
            <person name="Izzatullayeva V."/>
            <person name="Mammadov A."/>
            <person name="Mammadov A."/>
            <person name="Sharifova S."/>
            <person name="Ojaghi J."/>
            <person name="Eynullazada K."/>
            <person name="Bayramov B."/>
            <person name="Abdulazimova A."/>
            <person name="Shahmuradov I."/>
        </authorList>
    </citation>
    <scope>NUCLEOTIDE SEQUENCE [LARGE SCALE GENOMIC DNA]</scope>
    <source>
        <strain evidence="2">cv. AG2017</strain>
        <tissue evidence="1">Leaf</tissue>
    </source>
</reference>
<keyword evidence="2" id="KW-1185">Reference proteome</keyword>
<comment type="caution">
    <text evidence="1">The sequence shown here is derived from an EMBL/GenBank/DDBJ whole genome shotgun (WGS) entry which is preliminary data.</text>
</comment>
<protein>
    <submittedName>
        <fullName evidence="1">Uncharacterized protein</fullName>
    </submittedName>
</protein>
<proteinExistence type="predicted"/>
<gene>
    <name evidence="1" type="ORF">CRG98_014211</name>
</gene>
<sequence>MARTVGRLLDRDVLVKRKRESRGWPIKACGHDSPKSWRNEAHWEVEKTQRSIPSGVAKLCAPEFRLIGARMHPPKCNAAWECPPSLGRVMDAREKESPLLVYDPKVEGR</sequence>
<evidence type="ECO:0000313" key="1">
    <source>
        <dbReference type="EMBL" id="PKI65395.1"/>
    </source>
</evidence>
<dbReference type="AlphaFoldDB" id="A0A2I0KA21"/>